<protein>
    <recommendedName>
        <fullName evidence="3">Outer membrane protein beta-barrel domain-containing protein</fullName>
    </recommendedName>
</protein>
<dbReference type="InterPro" id="IPR027385">
    <property type="entry name" value="Beta-barrel_OMP"/>
</dbReference>
<gene>
    <name evidence="4" type="ORF">E1750_02365</name>
</gene>
<keyword evidence="1 2" id="KW-0732">Signal</keyword>
<proteinExistence type="predicted"/>
<dbReference type="Proteomes" id="UP000291124">
    <property type="component" value="Chromosome"/>
</dbReference>
<dbReference type="Pfam" id="PF13505">
    <property type="entry name" value="OMP_b-brl"/>
    <property type="match status" value="1"/>
</dbReference>
<dbReference type="AlphaFoldDB" id="A0A4V1AGD8"/>
<dbReference type="Gene3D" id="2.40.160.20">
    <property type="match status" value="1"/>
</dbReference>
<reference evidence="5" key="1">
    <citation type="submission" date="2019-03" db="EMBL/GenBank/DDBJ databases">
        <title>Flavobacterium sp.</title>
        <authorList>
            <person name="Kim H."/>
        </authorList>
    </citation>
    <scope>NUCLEOTIDE SEQUENCE [LARGE SCALE GENOMIC DNA]</scope>
    <source>
        <strain evidence="5">GS13</strain>
    </source>
</reference>
<evidence type="ECO:0000256" key="2">
    <source>
        <dbReference type="SAM" id="SignalP"/>
    </source>
</evidence>
<sequence>MKKLLLVAGIFLLAVGAKAQNQGDVGVNLYGGYTFDDEISDNLYSLKFKGAFQYGIGTEFYIRPSKSIELKYLRMDSDAIFKKYVPLDSRQGNAGINYILIGGNNYFQTGNPSVKPFLGLDLGVGWLNGDTGSHTGFAWDFKAGVKIKTSDSTALKLQGYFQTIWASYGGDYVTYPGWGTYYYPENSSLYQFGLGAAFEFDFKH</sequence>
<feature type="signal peptide" evidence="2">
    <location>
        <begin position="1"/>
        <end position="19"/>
    </location>
</feature>
<feature type="domain" description="Outer membrane protein beta-barrel" evidence="3">
    <location>
        <begin position="11"/>
        <end position="157"/>
    </location>
</feature>
<dbReference type="OrthoDB" id="838103at2"/>
<evidence type="ECO:0000259" key="3">
    <source>
        <dbReference type="Pfam" id="PF13505"/>
    </source>
</evidence>
<name>A0A4V1AGD8_9FLAO</name>
<accession>A0A4V1AGD8</accession>
<evidence type="ECO:0000313" key="4">
    <source>
        <dbReference type="EMBL" id="QBN17692.1"/>
    </source>
</evidence>
<feature type="chain" id="PRO_5020782169" description="Outer membrane protein beta-barrel domain-containing protein" evidence="2">
    <location>
        <begin position="20"/>
        <end position="204"/>
    </location>
</feature>
<dbReference type="SUPFAM" id="SSF56925">
    <property type="entry name" value="OMPA-like"/>
    <property type="match status" value="1"/>
</dbReference>
<dbReference type="EMBL" id="CP037933">
    <property type="protein sequence ID" value="QBN17692.1"/>
    <property type="molecule type" value="Genomic_DNA"/>
</dbReference>
<keyword evidence="5" id="KW-1185">Reference proteome</keyword>
<evidence type="ECO:0000256" key="1">
    <source>
        <dbReference type="ARBA" id="ARBA00022729"/>
    </source>
</evidence>
<organism evidence="4 5">
    <name type="scientific">Flavobacterium nackdongense</name>
    <dbReference type="NCBI Taxonomy" id="2547394"/>
    <lineage>
        <taxon>Bacteria</taxon>
        <taxon>Pseudomonadati</taxon>
        <taxon>Bacteroidota</taxon>
        <taxon>Flavobacteriia</taxon>
        <taxon>Flavobacteriales</taxon>
        <taxon>Flavobacteriaceae</taxon>
        <taxon>Flavobacterium</taxon>
    </lineage>
</organism>
<dbReference type="InterPro" id="IPR011250">
    <property type="entry name" value="OMP/PagP_B-barrel"/>
</dbReference>
<evidence type="ECO:0000313" key="5">
    <source>
        <dbReference type="Proteomes" id="UP000291124"/>
    </source>
</evidence>
<dbReference type="RefSeq" id="WP_133275223.1">
    <property type="nucleotide sequence ID" value="NZ_CP037933.1"/>
</dbReference>
<dbReference type="KEGG" id="fnk:E1750_02365"/>